<dbReference type="SMART" id="SM01322">
    <property type="entry name" value="YaeQ"/>
    <property type="match status" value="1"/>
</dbReference>
<name>A0A6L5JV44_RHOTE</name>
<dbReference type="Proteomes" id="UP000480275">
    <property type="component" value="Unassembled WGS sequence"/>
</dbReference>
<sequence>MALKSTVFKAELQLADLDRNHFADYALTLAQHPSETEERLMVRLLAFALYAHEDLRFGKGLSADDEAALWEVDPTGLIRRWIEVGLPEEGRLRKACGRAEQVVVIAYGSRAESWWKQNAEALQRYRNLEVFVLSAADSDSLARLATRSMKLAWTIQEGTVYLDGAQIRPIRRFP</sequence>
<dbReference type="PANTHER" id="PTHR38784">
    <property type="entry name" value="SUCROSE PHOSPHORYLASE"/>
    <property type="match status" value="1"/>
</dbReference>
<dbReference type="Gene3D" id="3.10.640.10">
    <property type="entry name" value="Restriction endonuclease-like alpha-beta roll domain"/>
    <property type="match status" value="1"/>
</dbReference>
<reference evidence="1 2" key="1">
    <citation type="submission" date="2019-10" db="EMBL/GenBank/DDBJ databases">
        <title>Whole-genome sequence of the purple nonsulfur photosynthetic bacterium Rhodocyclus tenuis.</title>
        <authorList>
            <person name="Kyndt J.A."/>
            <person name="Meyer T.E."/>
        </authorList>
    </citation>
    <scope>NUCLEOTIDE SEQUENCE [LARGE SCALE GENOMIC DNA]</scope>
    <source>
        <strain evidence="1 2">DSM 110</strain>
    </source>
</reference>
<organism evidence="1 2">
    <name type="scientific">Rhodocyclus tenuis</name>
    <name type="common">Rhodospirillum tenue</name>
    <dbReference type="NCBI Taxonomy" id="1066"/>
    <lineage>
        <taxon>Bacteria</taxon>
        <taxon>Pseudomonadati</taxon>
        <taxon>Pseudomonadota</taxon>
        <taxon>Betaproteobacteria</taxon>
        <taxon>Rhodocyclales</taxon>
        <taxon>Rhodocyclaceae</taxon>
        <taxon>Rhodocyclus</taxon>
    </lineage>
</organism>
<dbReference type="InterPro" id="IPR011335">
    <property type="entry name" value="Restrct_endonuc-II-like"/>
</dbReference>
<dbReference type="PIRSF" id="PIRSF011484">
    <property type="entry name" value="YaeQ"/>
    <property type="match status" value="1"/>
</dbReference>
<evidence type="ECO:0008006" key="3">
    <source>
        <dbReference type="Google" id="ProtNLM"/>
    </source>
</evidence>
<dbReference type="EMBL" id="WIXJ01000002">
    <property type="protein sequence ID" value="MQY51235.1"/>
    <property type="molecule type" value="Genomic_DNA"/>
</dbReference>
<evidence type="ECO:0000313" key="1">
    <source>
        <dbReference type="EMBL" id="MQY51235.1"/>
    </source>
</evidence>
<evidence type="ECO:0000313" key="2">
    <source>
        <dbReference type="Proteomes" id="UP000480275"/>
    </source>
</evidence>
<proteinExistence type="predicted"/>
<dbReference type="Pfam" id="PF07152">
    <property type="entry name" value="YaeQ"/>
    <property type="match status" value="1"/>
</dbReference>
<dbReference type="AlphaFoldDB" id="A0A6L5JV44"/>
<dbReference type="SUPFAM" id="SSF52980">
    <property type="entry name" value="Restriction endonuclease-like"/>
    <property type="match status" value="1"/>
</dbReference>
<gene>
    <name evidence="1" type="ORF">GHK24_05535</name>
</gene>
<comment type="caution">
    <text evidence="1">The sequence shown here is derived from an EMBL/GenBank/DDBJ whole genome shotgun (WGS) entry which is preliminary data.</text>
</comment>
<dbReference type="PANTHER" id="PTHR38784:SF1">
    <property type="entry name" value="SUCROSE PHOSPHORYLASE"/>
    <property type="match status" value="1"/>
</dbReference>
<accession>A0A6L5JV44</accession>
<dbReference type="InterPro" id="IPR038590">
    <property type="entry name" value="YaeQ_sf"/>
</dbReference>
<dbReference type="CDD" id="cd22368">
    <property type="entry name" value="YaeQ-like"/>
    <property type="match status" value="1"/>
</dbReference>
<protein>
    <recommendedName>
        <fullName evidence="3">YaeQ family protein</fullName>
    </recommendedName>
</protein>
<dbReference type="InterPro" id="IPR009822">
    <property type="entry name" value="YaeQ"/>
</dbReference>